<dbReference type="InterPro" id="IPR021889">
    <property type="entry name" value="DUF3500"/>
</dbReference>
<accession>A0A9X2D626</accession>
<evidence type="ECO:0000313" key="2">
    <source>
        <dbReference type="Proteomes" id="UP001139485"/>
    </source>
</evidence>
<gene>
    <name evidence="1" type="ORF">M8330_04295</name>
</gene>
<dbReference type="Pfam" id="PF12006">
    <property type="entry name" value="DUF3500"/>
    <property type="match status" value="1"/>
</dbReference>
<protein>
    <submittedName>
        <fullName evidence="1">DUF3500 domain-containing protein</fullName>
    </submittedName>
</protein>
<dbReference type="PANTHER" id="PTHR37489">
    <property type="entry name" value="DUF3500 DOMAIN-CONTAINING PROTEIN"/>
    <property type="match status" value="1"/>
</dbReference>
<keyword evidence="2" id="KW-1185">Reference proteome</keyword>
<name>A0A9X2D626_9ACTN</name>
<evidence type="ECO:0000313" key="1">
    <source>
        <dbReference type="EMBL" id="MCM0619517.1"/>
    </source>
</evidence>
<dbReference type="RefSeq" id="WP_250826332.1">
    <property type="nucleotide sequence ID" value="NZ_JAMOIL010000003.1"/>
</dbReference>
<reference evidence="1" key="1">
    <citation type="submission" date="2022-05" db="EMBL/GenBank/DDBJ databases">
        <authorList>
            <person name="Tuo L."/>
        </authorList>
    </citation>
    <scope>NUCLEOTIDE SEQUENCE</scope>
    <source>
        <strain evidence="1">BSK12Z-4</strain>
    </source>
</reference>
<dbReference type="PROSITE" id="PS51318">
    <property type="entry name" value="TAT"/>
    <property type="match status" value="1"/>
</dbReference>
<sequence length="410" mass="42809">MTPQNTLSERSVSRRWVLGGLSATTALVVTGCAATSASTTTSSSAASSATTSAAAAATSSSAASTTTSAAVEATAAATPSARANARTVARLARAFLATLDADQKATVLQDYSLTNAENWSNLPQGLIGGGGGPGGSTSSSGGRVGISLGDLSSAQLKKFNTLMKAATGSSAGLGWDEITMHLDADDYLGENGGGDTYGRENFYLAFLGKPRAKGTWELQFGGHHLAVANTYTDGQLVGATPSFRGIEPNGRFTWDGETMKVMRRKERAFTAMLASLTSAQQSTAQLSDVYSDLALGPGNDWQFPTTREGLRVGTLSAAQKKKVLAAIGTYVHDVADADAAVIMKRYRSEINKTYVAWSGTTALTERNDYVRIDGPSVWIEFSMQGGIVLSGNHPHSVWRDRVTDYGGTGS</sequence>
<dbReference type="AlphaFoldDB" id="A0A9X2D626"/>
<dbReference type="Proteomes" id="UP001139485">
    <property type="component" value="Unassembled WGS sequence"/>
</dbReference>
<dbReference type="PANTHER" id="PTHR37489:SF1">
    <property type="entry name" value="DUF3500 DOMAIN-CONTAINING PROTEIN"/>
    <property type="match status" value="1"/>
</dbReference>
<dbReference type="InterPro" id="IPR006311">
    <property type="entry name" value="TAT_signal"/>
</dbReference>
<dbReference type="EMBL" id="JAMOIL010000003">
    <property type="protein sequence ID" value="MCM0619517.1"/>
    <property type="molecule type" value="Genomic_DNA"/>
</dbReference>
<organism evidence="1 2">
    <name type="scientific">Nocardioides bruguierae</name>
    <dbReference type="NCBI Taxonomy" id="2945102"/>
    <lineage>
        <taxon>Bacteria</taxon>
        <taxon>Bacillati</taxon>
        <taxon>Actinomycetota</taxon>
        <taxon>Actinomycetes</taxon>
        <taxon>Propionibacteriales</taxon>
        <taxon>Nocardioidaceae</taxon>
        <taxon>Nocardioides</taxon>
    </lineage>
</organism>
<proteinExistence type="predicted"/>
<comment type="caution">
    <text evidence="1">The sequence shown here is derived from an EMBL/GenBank/DDBJ whole genome shotgun (WGS) entry which is preliminary data.</text>
</comment>